<feature type="region of interest" description="Disordered" evidence="1">
    <location>
        <begin position="117"/>
        <end position="143"/>
    </location>
</feature>
<protein>
    <submittedName>
        <fullName evidence="2">Uncharacterized protein</fullName>
    </submittedName>
</protein>
<dbReference type="Proteomes" id="UP001187531">
    <property type="component" value="Unassembled WGS sequence"/>
</dbReference>
<proteinExistence type="predicted"/>
<sequence length="155" mass="17107">MSGSNRLCILCQQDISSDDETSVVLTAKGALSVCCIICNSEVGFEKSIRQGANGKCAKASTTELRHSVLRACESRGKDNWATTVLGRMNCIIPDLNAADAVYRKSCYVSFKTNKSMPKRYKEEKENDSAKAGRPAETKKREASEKFLEHFKSITL</sequence>
<feature type="compositionally biased region" description="Basic and acidic residues" evidence="1">
    <location>
        <begin position="119"/>
        <end position="143"/>
    </location>
</feature>
<dbReference type="EMBL" id="JAVRJZ010000016">
    <property type="protein sequence ID" value="KAK2710808.1"/>
    <property type="molecule type" value="Genomic_DNA"/>
</dbReference>
<reference evidence="2" key="1">
    <citation type="submission" date="2023-07" db="EMBL/GenBank/DDBJ databases">
        <title>Chromosome-level genome assembly of Artemia franciscana.</title>
        <authorList>
            <person name="Jo E."/>
        </authorList>
    </citation>
    <scope>NUCLEOTIDE SEQUENCE</scope>
    <source>
        <tissue evidence="2">Whole body</tissue>
    </source>
</reference>
<organism evidence="2 3">
    <name type="scientific">Artemia franciscana</name>
    <name type="common">Brine shrimp</name>
    <name type="synonym">Artemia sanfranciscana</name>
    <dbReference type="NCBI Taxonomy" id="6661"/>
    <lineage>
        <taxon>Eukaryota</taxon>
        <taxon>Metazoa</taxon>
        <taxon>Ecdysozoa</taxon>
        <taxon>Arthropoda</taxon>
        <taxon>Crustacea</taxon>
        <taxon>Branchiopoda</taxon>
        <taxon>Anostraca</taxon>
        <taxon>Artemiidae</taxon>
        <taxon>Artemia</taxon>
    </lineage>
</organism>
<gene>
    <name evidence="2" type="ORF">QYM36_012105</name>
</gene>
<comment type="caution">
    <text evidence="2">The sequence shown here is derived from an EMBL/GenBank/DDBJ whole genome shotgun (WGS) entry which is preliminary data.</text>
</comment>
<dbReference type="AlphaFoldDB" id="A0AA88HKW7"/>
<name>A0AA88HKW7_ARTSF</name>
<evidence type="ECO:0000313" key="2">
    <source>
        <dbReference type="EMBL" id="KAK2710808.1"/>
    </source>
</evidence>
<accession>A0AA88HKW7</accession>
<evidence type="ECO:0000256" key="1">
    <source>
        <dbReference type="SAM" id="MobiDB-lite"/>
    </source>
</evidence>
<keyword evidence="3" id="KW-1185">Reference proteome</keyword>
<evidence type="ECO:0000313" key="3">
    <source>
        <dbReference type="Proteomes" id="UP001187531"/>
    </source>
</evidence>